<evidence type="ECO:0000313" key="2">
    <source>
        <dbReference type="Proteomes" id="UP001558474"/>
    </source>
</evidence>
<dbReference type="RefSeq" id="WP_368574324.1">
    <property type="nucleotide sequence ID" value="NZ_JBDLOU010000099.1"/>
</dbReference>
<organism evidence="1 2">
    <name type="scientific">Mycolicibacterium porcinum</name>
    <dbReference type="NCBI Taxonomy" id="39693"/>
    <lineage>
        <taxon>Bacteria</taxon>
        <taxon>Bacillati</taxon>
        <taxon>Actinomycetota</taxon>
        <taxon>Actinomycetes</taxon>
        <taxon>Mycobacteriales</taxon>
        <taxon>Mycobacteriaceae</taxon>
        <taxon>Mycolicibacterium</taxon>
    </lineage>
</organism>
<sequence length="247" mass="27752">MAELLNAYPQHFGWRVWHVGHGPRLVSPYERQRRVVVPGGEHAVVDARCPHGNTVPAEDCPCGVHFFRSGEEGMTLARRTDVVRMFPAEAAVTFGIVPRGRVIADMAAHPGIGQEDSKRLVLRGSRYRVLAILAPEQLVSGLRQAYPGCSVLPGIINHKMRAVEDVVRRMRGRLDEFDVSPSRDPLGVDSSLRSADVLDRRLPDPDWWDRYGRAAHRGGISDLMTRATPDRSRLTWFELPERREPPT</sequence>
<keyword evidence="2" id="KW-1185">Reference proteome</keyword>
<accession>A0ABV3VMJ9</accession>
<name>A0ABV3VMJ9_9MYCO</name>
<protein>
    <submittedName>
        <fullName evidence="1">Uncharacterized protein</fullName>
    </submittedName>
</protein>
<reference evidence="1 2" key="1">
    <citation type="submission" date="2024-04" db="EMBL/GenBank/DDBJ databases">
        <title>Genomic Markers of Mycobacteria.</title>
        <authorList>
            <person name="Soliman M.S."/>
            <person name="Elkholy A."/>
            <person name="Soliman N.S."/>
            <person name="Abbas A."/>
            <person name="Khayrat S."/>
            <person name="Shawky S."/>
        </authorList>
    </citation>
    <scope>NUCLEOTIDE SEQUENCE [LARGE SCALE GENOMIC DNA]</scope>
    <source>
        <strain evidence="1 2">Egy-CU-AM5</strain>
    </source>
</reference>
<dbReference type="EMBL" id="JBDLOU010000099">
    <property type="protein sequence ID" value="MEX3742409.1"/>
    <property type="molecule type" value="Genomic_DNA"/>
</dbReference>
<dbReference type="Proteomes" id="UP001558474">
    <property type="component" value="Unassembled WGS sequence"/>
</dbReference>
<evidence type="ECO:0000313" key="1">
    <source>
        <dbReference type="EMBL" id="MEX3742409.1"/>
    </source>
</evidence>
<comment type="caution">
    <text evidence="1">The sequence shown here is derived from an EMBL/GenBank/DDBJ whole genome shotgun (WGS) entry which is preliminary data.</text>
</comment>
<gene>
    <name evidence="1" type="ORF">ABFW12_29645</name>
</gene>
<proteinExistence type="predicted"/>